<dbReference type="AlphaFoldDB" id="A0A3B0ZLH0"/>
<proteinExistence type="predicted"/>
<protein>
    <submittedName>
        <fullName evidence="1">Uncharacterized protein</fullName>
    </submittedName>
</protein>
<reference evidence="1" key="1">
    <citation type="submission" date="2018-06" db="EMBL/GenBank/DDBJ databases">
        <authorList>
            <person name="Zhirakovskaya E."/>
        </authorList>
    </citation>
    <scope>NUCLEOTIDE SEQUENCE</scope>
</reference>
<sequence length="187" mass="20368">MSSNILNQLQELQKQSNRRLNPVIMSYLSDHSNPRALVKSELVANGQFSVKPCKGASSLATQNNRQSKRKVSTFSTGSEHIANKLNKELLGGESYPILTTALGIASGVISGGASLIFTLTTTGLALSNTTSKVLARPGDEIWHIEEIGKVGNKAVYVSAFFIVDPFRKQAINKGWLIHEEREELTLS</sequence>
<gene>
    <name evidence="1" type="ORF">MNBD_GAMMA17-1847</name>
</gene>
<evidence type="ECO:0000313" key="1">
    <source>
        <dbReference type="EMBL" id="VAW89990.1"/>
    </source>
</evidence>
<name>A0A3B0ZLH0_9ZZZZ</name>
<accession>A0A3B0ZLH0</accession>
<organism evidence="1">
    <name type="scientific">hydrothermal vent metagenome</name>
    <dbReference type="NCBI Taxonomy" id="652676"/>
    <lineage>
        <taxon>unclassified sequences</taxon>
        <taxon>metagenomes</taxon>
        <taxon>ecological metagenomes</taxon>
    </lineage>
</organism>
<dbReference type="EMBL" id="UOFQ01000164">
    <property type="protein sequence ID" value="VAW89990.1"/>
    <property type="molecule type" value="Genomic_DNA"/>
</dbReference>